<dbReference type="Gene3D" id="3.40.50.150">
    <property type="entry name" value="Vaccinia Virus protein VP39"/>
    <property type="match status" value="1"/>
</dbReference>
<reference evidence="4 5" key="1">
    <citation type="submission" date="2018-11" db="EMBL/GenBank/DDBJ databases">
        <title>Vibrio ponticus strain CAIM 1751 pathogenic for the snapper Lutjanus guttatus.</title>
        <authorList>
            <person name="Soto-Rodriguez S."/>
            <person name="Lozano-Olvera R."/>
            <person name="Gomez-Gil B."/>
        </authorList>
    </citation>
    <scope>NUCLEOTIDE SEQUENCE [LARGE SCALE GENOMIC DNA]</scope>
    <source>
        <strain evidence="4 5">CAIM 1751</strain>
    </source>
</reference>
<protein>
    <submittedName>
        <fullName evidence="4">Methyltransferase domain-containing protein</fullName>
    </submittedName>
</protein>
<dbReference type="InterPro" id="IPR008854">
    <property type="entry name" value="TPMT"/>
</dbReference>
<dbReference type="EMBL" id="RKIK01000023">
    <property type="protein sequence ID" value="ROV60347.1"/>
    <property type="molecule type" value="Genomic_DNA"/>
</dbReference>
<sequence length="205" mass="23027">MDKSAAPQIDAQFWDELFTTGNMPWDNKQSPNELLEFLGKYPLPALTQSCSRVFIPGCGAAYEVKAFTRYGCDVTAMDYSEQAVAVAKDQLGELGKSVVLGDVFKADFAQPFDVIYERAFLAALPREYWHDYFAMLDRLLPSGGLIIGYFVVSDEYRSRFPPFCLKTDELAEALGSKFELISSSPVDDSVAVFAGKEHWMIWQKI</sequence>
<comment type="caution">
    <text evidence="4">The sequence shown here is derived from an EMBL/GenBank/DDBJ whole genome shotgun (WGS) entry which is preliminary data.</text>
</comment>
<dbReference type="PANTHER" id="PTHR10259">
    <property type="entry name" value="THIOPURINE S-METHYLTRANSFERASE"/>
    <property type="match status" value="1"/>
</dbReference>
<evidence type="ECO:0000313" key="5">
    <source>
        <dbReference type="Proteomes" id="UP000278792"/>
    </source>
</evidence>
<keyword evidence="2 4" id="KW-0808">Transferase</keyword>
<dbReference type="Proteomes" id="UP000278792">
    <property type="component" value="Unassembled WGS sequence"/>
</dbReference>
<keyword evidence="3" id="KW-0949">S-adenosyl-L-methionine</keyword>
<evidence type="ECO:0000256" key="1">
    <source>
        <dbReference type="ARBA" id="ARBA00022603"/>
    </source>
</evidence>
<dbReference type="PANTHER" id="PTHR10259:SF11">
    <property type="entry name" value="THIOPURINE S-METHYLTRANSFERASE"/>
    <property type="match status" value="1"/>
</dbReference>
<proteinExistence type="predicted"/>
<keyword evidence="1 4" id="KW-0489">Methyltransferase</keyword>
<evidence type="ECO:0000256" key="2">
    <source>
        <dbReference type="ARBA" id="ARBA00022679"/>
    </source>
</evidence>
<accession>A0A3N3E0S3</accession>
<dbReference type="AlphaFoldDB" id="A0A3N3E0S3"/>
<dbReference type="GO" id="GO:0008119">
    <property type="term" value="F:thiopurine S-methyltransferase activity"/>
    <property type="evidence" value="ECO:0007669"/>
    <property type="project" value="TreeGrafter"/>
</dbReference>
<dbReference type="GO" id="GO:0032259">
    <property type="term" value="P:methylation"/>
    <property type="evidence" value="ECO:0007669"/>
    <property type="project" value="UniProtKB-KW"/>
</dbReference>
<dbReference type="Pfam" id="PF05724">
    <property type="entry name" value="TPMT"/>
    <property type="match status" value="1"/>
</dbReference>
<gene>
    <name evidence="4" type="ORF">EGH82_09730</name>
</gene>
<evidence type="ECO:0000256" key="3">
    <source>
        <dbReference type="ARBA" id="ARBA00022691"/>
    </source>
</evidence>
<dbReference type="SUPFAM" id="SSF53335">
    <property type="entry name" value="S-adenosyl-L-methionine-dependent methyltransferases"/>
    <property type="match status" value="1"/>
</dbReference>
<organism evidence="4 5">
    <name type="scientific">Vibrio ponticus</name>
    <dbReference type="NCBI Taxonomy" id="265668"/>
    <lineage>
        <taxon>Bacteria</taxon>
        <taxon>Pseudomonadati</taxon>
        <taxon>Pseudomonadota</taxon>
        <taxon>Gammaproteobacteria</taxon>
        <taxon>Vibrionales</taxon>
        <taxon>Vibrionaceae</taxon>
        <taxon>Vibrio</taxon>
    </lineage>
</organism>
<dbReference type="CDD" id="cd02440">
    <property type="entry name" value="AdoMet_MTases"/>
    <property type="match status" value="1"/>
</dbReference>
<dbReference type="PROSITE" id="PS51585">
    <property type="entry name" value="SAM_MT_TPMT"/>
    <property type="match status" value="1"/>
</dbReference>
<name>A0A3N3E0S3_9VIBR</name>
<dbReference type="InterPro" id="IPR029063">
    <property type="entry name" value="SAM-dependent_MTases_sf"/>
</dbReference>
<evidence type="ECO:0000313" key="4">
    <source>
        <dbReference type="EMBL" id="ROV60347.1"/>
    </source>
</evidence>